<dbReference type="EMBL" id="MLJW01000012">
    <property type="protein sequence ID" value="OIR14361.1"/>
    <property type="molecule type" value="Genomic_DNA"/>
</dbReference>
<dbReference type="Pfam" id="PF17148">
    <property type="entry name" value="DUF5117"/>
    <property type="match status" value="1"/>
</dbReference>
<dbReference type="PANTHER" id="PTHR38478">
    <property type="entry name" value="PEPTIDASE M1A AND M12B"/>
    <property type="match status" value="1"/>
</dbReference>
<evidence type="ECO:0008006" key="4">
    <source>
        <dbReference type="Google" id="ProtNLM"/>
    </source>
</evidence>
<feature type="domain" description="DUF5117" evidence="2">
    <location>
        <begin position="82"/>
        <end position="274"/>
    </location>
</feature>
<dbReference type="InterPro" id="IPR024079">
    <property type="entry name" value="MetalloPept_cat_dom_sf"/>
</dbReference>
<evidence type="ECO:0000313" key="3">
    <source>
        <dbReference type="EMBL" id="OIR14361.1"/>
    </source>
</evidence>
<comment type="caution">
    <text evidence="3">The sequence shown here is derived from an EMBL/GenBank/DDBJ whole genome shotgun (WGS) entry which is preliminary data.</text>
</comment>
<reference evidence="3" key="1">
    <citation type="submission" date="2016-10" db="EMBL/GenBank/DDBJ databases">
        <title>Sequence of Gallionella enrichment culture.</title>
        <authorList>
            <person name="Poehlein A."/>
            <person name="Muehling M."/>
            <person name="Daniel R."/>
        </authorList>
    </citation>
    <scope>NUCLEOTIDE SEQUENCE</scope>
</reference>
<evidence type="ECO:0000259" key="2">
    <source>
        <dbReference type="Pfam" id="PF17148"/>
    </source>
</evidence>
<protein>
    <recommendedName>
        <fullName evidence="4">Peptidase</fullName>
    </recommendedName>
</protein>
<sequence>MMKTLLLLFLYLPFCVKSQTLPSIEDKTKNLKLYAGFINFYLNENEGKVWLEINKLDTEILYQTSLPAGLGSNDIGLDRGLLGNTSIVKFTRVGNKVLMVQTNYNFRAVTNDAAEKRAVEQSFAQSTLWGFTVEAESKSSVLVDATSFFMRDAMQVSSTLQKSKQGNYTVDLSRSAMYLARTKNFPLNTEFETTITFVTKDATPGNFVSSVTPAADAITLRMHHSFVQLPDNNYKPRSFDARSGFIPISYFDFSTPVTEPINKYFIIRHRLQKKDPTALMSDPVKPIIYYLDNGTPEPIRSALLEGAQWWNQAFEAAGYKNAFQIKILPDDADPMDIRYNMINWVHRSTRGWSYGYSVVDPRTGEIIKGNVTLGSLRVRQDYLIAQGLLAPFENGIPADNKMLQMALQRLKQLAAHEVGHTLGLMHNYISSTQNRSSVMDYPSPVIRINEKGEIDLSNAYTNQIGDWDKVTIAYGYSDFPAGTNETSALNKIITDAAKNGLTFISDRDARDPGGLHPTAHLWDIGKDPITGLKEEMKIREKALAQFGENNIVKGTPMAMIEDVLVPLYLLHRYQMEAVIKQVGGMNYSYALKGDGQLVTQSLTKQEQLNALAAVADCIDPKVLALPEKIIKLIPPRPAGYDYNKELFKRRTGLAFDPLAAAETAADFPLSLLFNPARLNRMVQYQAENNGLGIDEMITVLMNKTWKAAPLKGLEGLILQQNQQLLLTYLIGVSLNTDISFATRAAIAKAIEDIKDYATQQLPSANAVRKGYLLLTLERIKNRKDEIPFVPEPLPPGSPIGCEME</sequence>
<evidence type="ECO:0000259" key="1">
    <source>
        <dbReference type="Pfam" id="PF16313"/>
    </source>
</evidence>
<proteinExistence type="predicted"/>
<dbReference type="InterPro" id="IPR032534">
    <property type="entry name" value="EcxA_zinc-bd"/>
</dbReference>
<gene>
    <name evidence="3" type="ORF">GALL_48340</name>
</gene>
<feature type="domain" description="EcxA zinc-binding" evidence="1">
    <location>
        <begin position="400"/>
        <end position="708"/>
    </location>
</feature>
<organism evidence="3">
    <name type="scientific">mine drainage metagenome</name>
    <dbReference type="NCBI Taxonomy" id="410659"/>
    <lineage>
        <taxon>unclassified sequences</taxon>
        <taxon>metagenomes</taxon>
        <taxon>ecological metagenomes</taxon>
    </lineage>
</organism>
<dbReference type="CDD" id="cd04276">
    <property type="entry name" value="ZnMc_MMP_like_2"/>
    <property type="match status" value="1"/>
</dbReference>
<dbReference type="Gene3D" id="3.40.390.10">
    <property type="entry name" value="Collagenase (Catalytic Domain)"/>
    <property type="match status" value="1"/>
</dbReference>
<dbReference type="InterPro" id="IPR034032">
    <property type="entry name" value="Zn_MMP-like_bac"/>
</dbReference>
<dbReference type="AlphaFoldDB" id="A0A1J5T0H7"/>
<dbReference type="InterPro" id="IPR033413">
    <property type="entry name" value="DUF5117"/>
</dbReference>
<dbReference type="GO" id="GO:0008237">
    <property type="term" value="F:metallopeptidase activity"/>
    <property type="evidence" value="ECO:0007669"/>
    <property type="project" value="InterPro"/>
</dbReference>
<dbReference type="PANTHER" id="PTHR38478:SF1">
    <property type="entry name" value="ZINC DEPENDENT METALLOPROTEASE DOMAIN LIPOPROTEIN"/>
    <property type="match status" value="1"/>
</dbReference>
<name>A0A1J5T0H7_9ZZZZ</name>
<accession>A0A1J5T0H7</accession>
<dbReference type="Pfam" id="PF16313">
    <property type="entry name" value="DUF4953"/>
    <property type="match status" value="1"/>
</dbReference>
<dbReference type="SUPFAM" id="SSF55486">
    <property type="entry name" value="Metalloproteases ('zincins'), catalytic domain"/>
    <property type="match status" value="1"/>
</dbReference>